<dbReference type="SUPFAM" id="SSF46689">
    <property type="entry name" value="Homeodomain-like"/>
    <property type="match status" value="1"/>
</dbReference>
<name>A0A4R5NIL4_9LACO</name>
<feature type="DNA-binding region" description="H-T-H motif" evidence="2">
    <location>
        <begin position="30"/>
        <end position="49"/>
    </location>
</feature>
<dbReference type="Proteomes" id="UP000294854">
    <property type="component" value="Unassembled WGS sequence"/>
</dbReference>
<evidence type="ECO:0000256" key="2">
    <source>
        <dbReference type="PROSITE-ProRule" id="PRU00335"/>
    </source>
</evidence>
<keyword evidence="5" id="KW-1185">Reference proteome</keyword>
<gene>
    <name evidence="4" type="ORF">C5L31_000062</name>
</gene>
<dbReference type="EMBL" id="PUFO01000076">
    <property type="protein sequence ID" value="TDG74415.1"/>
    <property type="molecule type" value="Genomic_DNA"/>
</dbReference>
<reference evidence="4 5" key="1">
    <citation type="journal article" date="2019" name="Appl. Microbiol. Biotechnol.">
        <title>Uncovering carbohydrate metabolism through a genotype-phenotype association study of 56 lactic acid bacteria genomes.</title>
        <authorList>
            <person name="Buron-Moles G."/>
            <person name="Chailyan A."/>
            <person name="Dolejs I."/>
            <person name="Forster J."/>
            <person name="Miks M.H."/>
        </authorList>
    </citation>
    <scope>NUCLEOTIDE SEQUENCE [LARGE SCALE GENOMIC DNA]</scope>
    <source>
        <strain evidence="4 5">ATCC 49373</strain>
    </source>
</reference>
<dbReference type="STRING" id="1122149.FD44_GL000991"/>
<accession>A0A4R5NIL4</accession>
<comment type="caution">
    <text evidence="4">The sequence shown here is derived from an EMBL/GenBank/DDBJ whole genome shotgun (WGS) entry which is preliminary data.</text>
</comment>
<evidence type="ECO:0000259" key="3">
    <source>
        <dbReference type="PROSITE" id="PS50977"/>
    </source>
</evidence>
<dbReference type="InterPro" id="IPR009057">
    <property type="entry name" value="Homeodomain-like_sf"/>
</dbReference>
<dbReference type="Gene3D" id="1.10.357.10">
    <property type="entry name" value="Tetracycline Repressor, domain 2"/>
    <property type="match status" value="1"/>
</dbReference>
<dbReference type="Pfam" id="PF00440">
    <property type="entry name" value="TetR_N"/>
    <property type="match status" value="1"/>
</dbReference>
<dbReference type="PROSITE" id="PS50977">
    <property type="entry name" value="HTH_TETR_2"/>
    <property type="match status" value="1"/>
</dbReference>
<sequence>MTDLRIRRTEIAIKRSFIDLVNQEGFNAISVTKIAENAMINRLTFYKHYADKYDLAEKLIKSLSADYRQAVEKRIQLMDSGLDFGEIIKIMTPELKQVFLNQRDTIKALNTIQIGSLTLQSEIKTIISDNIDQLTHHESSVLEKAITLSLFLTIINYVLEQEKIPNYHEIGQILQNMQHYFS</sequence>
<keyword evidence="1 2" id="KW-0238">DNA-binding</keyword>
<dbReference type="PANTHER" id="PTHR43479">
    <property type="entry name" value="ACREF/ENVCD OPERON REPRESSOR-RELATED"/>
    <property type="match status" value="1"/>
</dbReference>
<feature type="domain" description="HTH tetR-type" evidence="3">
    <location>
        <begin position="7"/>
        <end position="67"/>
    </location>
</feature>
<dbReference type="AlphaFoldDB" id="A0A4R5NIL4"/>
<dbReference type="InterPro" id="IPR001647">
    <property type="entry name" value="HTH_TetR"/>
</dbReference>
<dbReference type="GO" id="GO:0003677">
    <property type="term" value="F:DNA binding"/>
    <property type="evidence" value="ECO:0007669"/>
    <property type="project" value="UniProtKB-UniRule"/>
</dbReference>
<dbReference type="RefSeq" id="WP_010619034.1">
    <property type="nucleotide sequence ID" value="NZ_PUFO01000076.1"/>
</dbReference>
<dbReference type="InterPro" id="IPR050624">
    <property type="entry name" value="HTH-type_Tx_Regulator"/>
</dbReference>
<evidence type="ECO:0000313" key="4">
    <source>
        <dbReference type="EMBL" id="TDG74415.1"/>
    </source>
</evidence>
<organism evidence="4 5">
    <name type="scientific">Secundilactobacillus malefermentans</name>
    <dbReference type="NCBI Taxonomy" id="176292"/>
    <lineage>
        <taxon>Bacteria</taxon>
        <taxon>Bacillati</taxon>
        <taxon>Bacillota</taxon>
        <taxon>Bacilli</taxon>
        <taxon>Lactobacillales</taxon>
        <taxon>Lactobacillaceae</taxon>
        <taxon>Secundilactobacillus</taxon>
    </lineage>
</organism>
<dbReference type="PANTHER" id="PTHR43479:SF7">
    <property type="entry name" value="TETR-FAMILY TRANSCRIPTIONAL REGULATOR"/>
    <property type="match status" value="1"/>
</dbReference>
<evidence type="ECO:0000256" key="1">
    <source>
        <dbReference type="ARBA" id="ARBA00023125"/>
    </source>
</evidence>
<proteinExistence type="predicted"/>
<evidence type="ECO:0000313" key="5">
    <source>
        <dbReference type="Proteomes" id="UP000294854"/>
    </source>
</evidence>
<dbReference type="OrthoDB" id="9810250at2"/>
<protein>
    <recommendedName>
        <fullName evidence="3">HTH tetR-type domain-containing protein</fullName>
    </recommendedName>
</protein>